<sequence length="332" mass="38364">MTRSYLDIPLSHSEYGEELYLTGRRLVRECGVRLDEVVWDADEVLWNWLMDARRMLQRAPASLLSFDLDFGHREYYLVKPGVFELIWGMRHESLERELDAHMRIWTNGYPWRIWRIATEIPGFATLVGPPAAEDDEDHLAYIDHPRIFYRTDYAKVAHQLLDPEGFQELASDFPHHVRELVSSQFGRNPFDSSFKLPEFAPVCGKDGFCRAAVLIDDARHNIGRFVASGRHGIHVISRSPRLIFGTVPNTVWGGAREALHQLANTISREIAEALERLGDHEHPARLAVESDALARGYEPLEFEIDVPDKMLRSEWIDPIRELKRTWSDALQR</sequence>
<accession>A0A5B8XZH5</accession>
<keyword evidence="2" id="KW-1185">Reference proteome</keyword>
<accession>A0A4Y6PN20</accession>
<dbReference type="RefSeq" id="WP_141196100.1">
    <property type="nucleotide sequence ID" value="NZ_CP041186.1"/>
</dbReference>
<name>A0A4Y6PN20_PERCE</name>
<proteinExistence type="predicted"/>
<dbReference type="EMBL" id="CP041186">
    <property type="protein sequence ID" value="QDG49603.1"/>
    <property type="molecule type" value="Genomic_DNA"/>
</dbReference>
<dbReference type="Proteomes" id="UP000315995">
    <property type="component" value="Chromosome"/>
</dbReference>
<protein>
    <submittedName>
        <fullName evidence="1">Uncharacterized protein</fullName>
    </submittedName>
</protein>
<dbReference type="AlphaFoldDB" id="A0A4Y6PN20"/>
<reference evidence="1 2" key="1">
    <citation type="submission" date="2019-06" db="EMBL/GenBank/DDBJ databases">
        <title>Persicimonas caeni gen. nov., sp. nov., a predatory bacterium isolated from solar saltern.</title>
        <authorList>
            <person name="Wang S."/>
        </authorList>
    </citation>
    <scope>NUCLEOTIDE SEQUENCE [LARGE SCALE GENOMIC DNA]</scope>
    <source>
        <strain evidence="1 2">YN101</strain>
    </source>
</reference>
<evidence type="ECO:0000313" key="2">
    <source>
        <dbReference type="Proteomes" id="UP000315995"/>
    </source>
</evidence>
<evidence type="ECO:0000313" key="1">
    <source>
        <dbReference type="EMBL" id="QDG49603.1"/>
    </source>
</evidence>
<gene>
    <name evidence="1" type="ORF">FIV42_02265</name>
</gene>
<organism evidence="1 2">
    <name type="scientific">Persicimonas caeni</name>
    <dbReference type="NCBI Taxonomy" id="2292766"/>
    <lineage>
        <taxon>Bacteria</taxon>
        <taxon>Deltaproteobacteria</taxon>
        <taxon>Bradymonadales</taxon>
        <taxon>Bradymonadaceae</taxon>
        <taxon>Persicimonas</taxon>
    </lineage>
</organism>